<keyword evidence="10" id="KW-1185">Reference proteome</keyword>
<organism evidence="9 10">
    <name type="scientific">Xylanimonas oleitrophica</name>
    <dbReference type="NCBI Taxonomy" id="2607479"/>
    <lineage>
        <taxon>Bacteria</taxon>
        <taxon>Bacillati</taxon>
        <taxon>Actinomycetota</taxon>
        <taxon>Actinomycetes</taxon>
        <taxon>Micrococcales</taxon>
        <taxon>Promicromonosporaceae</taxon>
        <taxon>Xylanimonas</taxon>
    </lineage>
</organism>
<comment type="caution">
    <text evidence="9">The sequence shown here is derived from an EMBL/GenBank/DDBJ whole genome shotgun (WGS) entry which is preliminary data.</text>
</comment>
<evidence type="ECO:0000256" key="5">
    <source>
        <dbReference type="ARBA" id="ARBA00022833"/>
    </source>
</evidence>
<keyword evidence="4 7" id="KW-0378">Hydrolase</keyword>
<evidence type="ECO:0000256" key="1">
    <source>
        <dbReference type="ARBA" id="ARBA00006040"/>
    </source>
</evidence>
<dbReference type="GO" id="GO:0004222">
    <property type="term" value="F:metalloendopeptidase activity"/>
    <property type="evidence" value="ECO:0007669"/>
    <property type="project" value="InterPro"/>
</dbReference>
<dbReference type="AlphaFoldDB" id="A0A2W5WLT3"/>
<dbReference type="InterPro" id="IPR034005">
    <property type="entry name" value="M3A_DCP"/>
</dbReference>
<dbReference type="GO" id="GO:0006508">
    <property type="term" value="P:proteolysis"/>
    <property type="evidence" value="ECO:0007669"/>
    <property type="project" value="UniProtKB-KW"/>
</dbReference>
<evidence type="ECO:0000256" key="4">
    <source>
        <dbReference type="ARBA" id="ARBA00022801"/>
    </source>
</evidence>
<keyword evidence="3 7" id="KW-0479">Metal-binding</keyword>
<dbReference type="RefSeq" id="WP_111251396.1">
    <property type="nucleotide sequence ID" value="NZ_QKWH01000009.1"/>
</dbReference>
<evidence type="ECO:0000256" key="7">
    <source>
        <dbReference type="RuleBase" id="RU003435"/>
    </source>
</evidence>
<dbReference type="EMBL" id="QKWH01000009">
    <property type="protein sequence ID" value="PZR52499.1"/>
    <property type="molecule type" value="Genomic_DNA"/>
</dbReference>
<dbReference type="FunFam" id="3.40.390.10:FF:000009">
    <property type="entry name" value="Oligopeptidase A"/>
    <property type="match status" value="1"/>
</dbReference>
<dbReference type="GO" id="GO:0005829">
    <property type="term" value="C:cytosol"/>
    <property type="evidence" value="ECO:0007669"/>
    <property type="project" value="TreeGrafter"/>
</dbReference>
<dbReference type="Proteomes" id="UP000248783">
    <property type="component" value="Unassembled WGS sequence"/>
</dbReference>
<protein>
    <submittedName>
        <fullName evidence="9">M3 family peptidase</fullName>
    </submittedName>
</protein>
<reference evidence="9 10" key="1">
    <citation type="submission" date="2018-06" db="EMBL/GenBank/DDBJ databases">
        <title>Whole genome sequencing of a novel hydrocarbon degrading bacterial strain, PW21 isolated from oil contaminated produced water sample.</title>
        <authorList>
            <person name="Nagkirti P."/>
            <person name="Shaikh A."/>
            <person name="Gowdaman V."/>
            <person name="Engineer A.E."/>
            <person name="Dagar S."/>
            <person name="Dhakephalkar P.K."/>
        </authorList>
    </citation>
    <scope>NUCLEOTIDE SEQUENCE [LARGE SCALE GENOMIC DNA]</scope>
    <source>
        <strain evidence="9 10">PW21</strain>
    </source>
</reference>
<dbReference type="Gene3D" id="1.10.1370.10">
    <property type="entry name" value="Neurolysin, domain 3"/>
    <property type="match status" value="1"/>
</dbReference>
<dbReference type="CDD" id="cd06456">
    <property type="entry name" value="M3A_DCP"/>
    <property type="match status" value="1"/>
</dbReference>
<feature type="domain" description="Peptidase M3A/M3B catalytic" evidence="8">
    <location>
        <begin position="232"/>
        <end position="689"/>
    </location>
</feature>
<dbReference type="PANTHER" id="PTHR43660">
    <property type="entry name" value="DIPEPTIDYL CARBOXYPEPTIDASE"/>
    <property type="match status" value="1"/>
</dbReference>
<dbReference type="GO" id="GO:0046872">
    <property type="term" value="F:metal ion binding"/>
    <property type="evidence" value="ECO:0007669"/>
    <property type="project" value="UniProtKB-UniRule"/>
</dbReference>
<evidence type="ECO:0000313" key="10">
    <source>
        <dbReference type="Proteomes" id="UP000248783"/>
    </source>
</evidence>
<keyword evidence="6 7" id="KW-0482">Metalloprotease</keyword>
<proteinExistence type="inferred from homology"/>
<comment type="cofactor">
    <cofactor evidence="7">
        <name>Zn(2+)</name>
        <dbReference type="ChEBI" id="CHEBI:29105"/>
    </cofactor>
    <text evidence="7">Binds 1 zinc ion.</text>
</comment>
<gene>
    <name evidence="9" type="ORF">DNL40_11445</name>
</gene>
<dbReference type="Pfam" id="PF01432">
    <property type="entry name" value="Peptidase_M3"/>
    <property type="match status" value="1"/>
</dbReference>
<evidence type="ECO:0000256" key="3">
    <source>
        <dbReference type="ARBA" id="ARBA00022723"/>
    </source>
</evidence>
<name>A0A2W5WLT3_9MICO</name>
<dbReference type="InterPro" id="IPR024079">
    <property type="entry name" value="MetalloPept_cat_dom_sf"/>
</dbReference>
<evidence type="ECO:0000256" key="6">
    <source>
        <dbReference type="ARBA" id="ARBA00023049"/>
    </source>
</evidence>
<dbReference type="InterPro" id="IPR045090">
    <property type="entry name" value="Pept_M3A_M3B"/>
</dbReference>
<dbReference type="PANTHER" id="PTHR43660:SF1">
    <property type="entry name" value="DIPEPTIDYL CARBOXYPEPTIDASE"/>
    <property type="match status" value="1"/>
</dbReference>
<dbReference type="InterPro" id="IPR024077">
    <property type="entry name" value="Neurolysin/TOP_dom2"/>
</dbReference>
<dbReference type="Gene3D" id="3.40.390.10">
    <property type="entry name" value="Collagenase (Catalytic Domain)"/>
    <property type="match status" value="1"/>
</dbReference>
<sequence>MSRMTTPFDAPSTLPYELPDYTAIRPEHYEPAIVAGMAAQREEVEAIAADTTAPTVESTLEALERSGRLLHRALTAFFNQLSADATPFLEDVHERLAPQLAAHHDALTMDGRLYERLRALQQRAEAGEVELAPDAAWLLRRRLAEARRAGVELDSGAQAALRDLNARLTTLEAQFGRRLLAGANAAAVLVTDEAELDGLPDDARAGARAAAEARGQEGWLIELQLPTHQGLLSSLTNRDLRERVQQASESRGADGSEHDTRSVLLEIVRLRAERARLLGYPHHAAYVAEDATARTPEAVADMLGRLAPAAVANARAEAADLEVALRAEHGPDAVLRASDWAFYAERVRQERYALDDAALRPYLELERVVHDGVFKAAHLLFGLSFAERPDLTGYHPDVRVFEVFDSPEPGRPDEGLGLFLADWYTRESKRGGAWMNNLVDQNHLLGQRPVVVNNLNIVKPPAGSPTLLSWDEVITLFHEFGHALHGLLSDVRYPSQSGTEVPRDFVEYPSQVNEMWAWEPQILRSFAVHHVTGEPMPEEWVATMLASRRYGEGFATTEYLAAALLDQAWHRLTPEDVPASVEDVVPFERAALERAGVAFDPVPPRYRTTYFNHVFGSGYSAGYYSYIWSEVLDADTVGWYVENGGLTRENGDTFRRRLLARGGSQDPMDSFRDLRGADPEIGPLLARRGLDTTIGTVDA</sequence>
<evidence type="ECO:0000256" key="2">
    <source>
        <dbReference type="ARBA" id="ARBA00022670"/>
    </source>
</evidence>
<evidence type="ECO:0000313" key="9">
    <source>
        <dbReference type="EMBL" id="PZR52499.1"/>
    </source>
</evidence>
<dbReference type="GO" id="GO:0004180">
    <property type="term" value="F:carboxypeptidase activity"/>
    <property type="evidence" value="ECO:0007669"/>
    <property type="project" value="TreeGrafter"/>
</dbReference>
<evidence type="ECO:0000259" key="8">
    <source>
        <dbReference type="Pfam" id="PF01432"/>
    </source>
</evidence>
<keyword evidence="2 7" id="KW-0645">Protease</keyword>
<dbReference type="InterPro" id="IPR001567">
    <property type="entry name" value="Pept_M3A_M3B_dom"/>
</dbReference>
<accession>A0A2W5WLT3</accession>
<dbReference type="Gene3D" id="1.10.1370.40">
    <property type="match status" value="1"/>
</dbReference>
<dbReference type="SUPFAM" id="SSF55486">
    <property type="entry name" value="Metalloproteases ('zincins'), catalytic domain"/>
    <property type="match status" value="1"/>
</dbReference>
<comment type="similarity">
    <text evidence="1 7">Belongs to the peptidase M3 family.</text>
</comment>
<keyword evidence="5 7" id="KW-0862">Zinc</keyword>